<dbReference type="SUPFAM" id="SSF54752">
    <property type="entry name" value="RecA protein, C-terminal domain"/>
    <property type="match status" value="1"/>
</dbReference>
<dbReference type="Proteomes" id="UP000885690">
    <property type="component" value="Unassembled WGS sequence"/>
</dbReference>
<dbReference type="InterPro" id="IPR049261">
    <property type="entry name" value="RecA-like_C"/>
</dbReference>
<dbReference type="Pfam" id="PF21096">
    <property type="entry name" value="RecA_C"/>
    <property type="match status" value="1"/>
</dbReference>
<dbReference type="PROSITE" id="PS50163">
    <property type="entry name" value="RECA_3"/>
    <property type="match status" value="1"/>
</dbReference>
<dbReference type="Gene3D" id="3.30.250.10">
    <property type="entry name" value="RecA protein, C-terminal domain"/>
    <property type="match status" value="1"/>
</dbReference>
<dbReference type="PROSITE" id="PS00321">
    <property type="entry name" value="RECA_1"/>
    <property type="match status" value="1"/>
</dbReference>
<dbReference type="InterPro" id="IPR023400">
    <property type="entry name" value="RecA_C_sf"/>
</dbReference>
<evidence type="ECO:0000256" key="6">
    <source>
        <dbReference type="ARBA" id="ARBA00023172"/>
    </source>
</evidence>
<dbReference type="InterPro" id="IPR013765">
    <property type="entry name" value="DNA_recomb/repair_RecA"/>
</dbReference>
<dbReference type="AlphaFoldDB" id="A0A7C0Y9E7"/>
<protein>
    <recommendedName>
        <fullName evidence="2">Protein RecA</fullName>
    </recommendedName>
</protein>
<dbReference type="GO" id="GO:0005524">
    <property type="term" value="F:ATP binding"/>
    <property type="evidence" value="ECO:0007669"/>
    <property type="project" value="UniProtKB-KW"/>
</dbReference>
<dbReference type="GO" id="GO:0005829">
    <property type="term" value="C:cytosol"/>
    <property type="evidence" value="ECO:0007669"/>
    <property type="project" value="TreeGrafter"/>
</dbReference>
<organism evidence="8">
    <name type="scientific">Thermosulfidibacter takaii</name>
    <dbReference type="NCBI Taxonomy" id="412593"/>
    <lineage>
        <taxon>Bacteria</taxon>
        <taxon>Pseudomonadati</taxon>
        <taxon>Thermosulfidibacterota</taxon>
        <taxon>Thermosulfidibacteria</taxon>
        <taxon>Thermosulfidibacterales</taxon>
        <taxon>Thermosulfidibacteraceae</taxon>
    </lineage>
</organism>
<evidence type="ECO:0000313" key="8">
    <source>
        <dbReference type="EMBL" id="HDD53256.1"/>
    </source>
</evidence>
<feature type="non-terminal residue" evidence="8">
    <location>
        <position position="1"/>
    </location>
</feature>
<dbReference type="Gene3D" id="3.40.50.300">
    <property type="entry name" value="P-loop containing nucleotide triphosphate hydrolases"/>
    <property type="match status" value="1"/>
</dbReference>
<dbReference type="Pfam" id="PF00154">
    <property type="entry name" value="RecA_N"/>
    <property type="match status" value="1"/>
</dbReference>
<dbReference type="GO" id="GO:0003697">
    <property type="term" value="F:single-stranded DNA binding"/>
    <property type="evidence" value="ECO:0007669"/>
    <property type="project" value="InterPro"/>
</dbReference>
<evidence type="ECO:0000256" key="4">
    <source>
        <dbReference type="ARBA" id="ARBA00022840"/>
    </source>
</evidence>
<keyword evidence="3" id="KW-0547">Nucleotide-binding</keyword>
<dbReference type="PANTHER" id="PTHR45900">
    <property type="entry name" value="RECA"/>
    <property type="match status" value="1"/>
</dbReference>
<dbReference type="InterPro" id="IPR049428">
    <property type="entry name" value="RecA-like_N"/>
</dbReference>
<dbReference type="GO" id="GO:0008094">
    <property type="term" value="F:ATP-dependent activity, acting on DNA"/>
    <property type="evidence" value="ECO:0007669"/>
    <property type="project" value="InterPro"/>
</dbReference>
<dbReference type="GO" id="GO:0006281">
    <property type="term" value="P:DNA repair"/>
    <property type="evidence" value="ECO:0007669"/>
    <property type="project" value="InterPro"/>
</dbReference>
<dbReference type="PANTHER" id="PTHR45900:SF1">
    <property type="entry name" value="MITOCHONDRIAL DNA REPAIR PROTEIN RECA HOMOLOG-RELATED"/>
    <property type="match status" value="1"/>
</dbReference>
<evidence type="ECO:0000259" key="7">
    <source>
        <dbReference type="PROSITE" id="PS50163"/>
    </source>
</evidence>
<evidence type="ECO:0000256" key="3">
    <source>
        <dbReference type="ARBA" id="ARBA00022741"/>
    </source>
</evidence>
<dbReference type="InterPro" id="IPR020587">
    <property type="entry name" value="RecA_monomer-monomer_interface"/>
</dbReference>
<evidence type="ECO:0000256" key="5">
    <source>
        <dbReference type="ARBA" id="ARBA00023125"/>
    </source>
</evidence>
<dbReference type="PRINTS" id="PR00142">
    <property type="entry name" value="RECA"/>
</dbReference>
<dbReference type="SUPFAM" id="SSF52540">
    <property type="entry name" value="P-loop containing nucleoside triphosphate hydrolases"/>
    <property type="match status" value="1"/>
</dbReference>
<comment type="similarity">
    <text evidence="1">Belongs to the RecA family.</text>
</comment>
<name>A0A7C0Y9E7_9BACT</name>
<accession>A0A7C0Y9E7</accession>
<keyword evidence="5" id="KW-0238">DNA-binding</keyword>
<dbReference type="GO" id="GO:0006310">
    <property type="term" value="P:DNA recombination"/>
    <property type="evidence" value="ECO:0007669"/>
    <property type="project" value="UniProtKB-KW"/>
</dbReference>
<comment type="caution">
    <text evidence="8">The sequence shown here is derived from an EMBL/GenBank/DDBJ whole genome shotgun (WGS) entry which is preliminary data.</text>
</comment>
<sequence length="162" mass="18018">GAVSKSQTALVFINQVRQKISTFGFGPSETTTGGMALKFYASVRLDIRRIGSIKDREGNVLGNRVKVKVVKNKLAPPFREVEFEILYGQGISKEGCLIDMALDLGVIQRSGAWFSYGDMRLGQGKENVRELLRTDPEVMEKIEREIRSKLGLEAREAPGQEV</sequence>
<keyword evidence="4" id="KW-0067">ATP-binding</keyword>
<gene>
    <name evidence="8" type="ORF">ENF32_04225</name>
</gene>
<keyword evidence="6" id="KW-0233">DNA recombination</keyword>
<dbReference type="EMBL" id="DQWS01000159">
    <property type="protein sequence ID" value="HDD53256.1"/>
    <property type="molecule type" value="Genomic_DNA"/>
</dbReference>
<evidence type="ECO:0000256" key="1">
    <source>
        <dbReference type="ARBA" id="ARBA00009391"/>
    </source>
</evidence>
<dbReference type="InterPro" id="IPR027417">
    <property type="entry name" value="P-loop_NTPase"/>
</dbReference>
<proteinExistence type="inferred from homology"/>
<dbReference type="InterPro" id="IPR020584">
    <property type="entry name" value="DNA_recomb/repair_RecA_CS"/>
</dbReference>
<evidence type="ECO:0000256" key="2">
    <source>
        <dbReference type="ARBA" id="ARBA00015553"/>
    </source>
</evidence>
<reference evidence="8" key="1">
    <citation type="journal article" date="2020" name="mSystems">
        <title>Genome- and Community-Level Interaction Insights into Carbon Utilization and Element Cycling Functions of Hydrothermarchaeota in Hydrothermal Sediment.</title>
        <authorList>
            <person name="Zhou Z."/>
            <person name="Liu Y."/>
            <person name="Xu W."/>
            <person name="Pan J."/>
            <person name="Luo Z.H."/>
            <person name="Li M."/>
        </authorList>
    </citation>
    <scope>NUCLEOTIDE SEQUENCE [LARGE SCALE GENOMIC DNA]</scope>
    <source>
        <strain evidence="8">HyVt-115</strain>
    </source>
</reference>
<feature type="domain" description="RecA family profile 2" evidence="7">
    <location>
        <begin position="25"/>
        <end position="96"/>
    </location>
</feature>